<dbReference type="AlphaFoldDB" id="A0A2M7K1H0"/>
<dbReference type="InterPro" id="IPR036646">
    <property type="entry name" value="PGAM_B_sf"/>
</dbReference>
<dbReference type="PANTHER" id="PTHR31637:SF0">
    <property type="entry name" value="2,3-BISPHOSPHOGLYCERATE-INDEPENDENT PHOSPHOGLYCERATE MUTASE"/>
    <property type="match status" value="1"/>
</dbReference>
<dbReference type="GO" id="GO:0004619">
    <property type="term" value="F:phosphoglycerate mutase activity"/>
    <property type="evidence" value="ECO:0007669"/>
    <property type="project" value="UniProtKB-UniRule"/>
</dbReference>
<accession>A0A2M7K1H0</accession>
<evidence type="ECO:0000256" key="11">
    <source>
        <dbReference type="PIRSR" id="PIRSR001492-1"/>
    </source>
</evidence>
<feature type="binding site" evidence="9 12">
    <location>
        <position position="189"/>
    </location>
    <ligand>
        <name>substrate</name>
    </ligand>
</feature>
<feature type="domain" description="BPG-independent PGAM N-terminal" evidence="15">
    <location>
        <begin position="80"/>
        <end position="289"/>
    </location>
</feature>
<feature type="binding site" evidence="9 13">
    <location>
        <position position="435"/>
    </location>
    <ligand>
        <name>Mn(2+)</name>
        <dbReference type="ChEBI" id="CHEBI:29035"/>
        <label>2</label>
    </ligand>
</feature>
<dbReference type="GO" id="GO:0006007">
    <property type="term" value="P:glucose catabolic process"/>
    <property type="evidence" value="ECO:0007669"/>
    <property type="project" value="InterPro"/>
</dbReference>
<evidence type="ECO:0000256" key="2">
    <source>
        <dbReference type="ARBA" id="ARBA00002315"/>
    </source>
</evidence>
<evidence type="ECO:0000256" key="12">
    <source>
        <dbReference type="PIRSR" id="PIRSR001492-2"/>
    </source>
</evidence>
<feature type="binding site" evidence="9 12">
    <location>
        <begin position="151"/>
        <end position="152"/>
    </location>
    <ligand>
        <name>substrate</name>
    </ligand>
</feature>
<feature type="active site" description="Phosphoserine intermediate" evidence="9 11">
    <location>
        <position position="60"/>
    </location>
</feature>
<feature type="binding site" evidence="9 13">
    <location>
        <position position="434"/>
    </location>
    <ligand>
        <name>Mn(2+)</name>
        <dbReference type="ChEBI" id="CHEBI:29035"/>
        <label>2</label>
    </ligand>
</feature>
<dbReference type="HAMAP" id="MF_01038">
    <property type="entry name" value="GpmI"/>
    <property type="match status" value="1"/>
</dbReference>
<keyword evidence="6 9" id="KW-0324">Glycolysis</keyword>
<protein>
    <recommendedName>
        <fullName evidence="9 10">2,3-bisphosphoglycerate-independent phosphoglycerate mutase</fullName>
        <shortName evidence="9">BPG-independent PGAM</shortName>
        <shortName evidence="9">Phosphoglyceromutase</shortName>
        <shortName evidence="9">iPGM</shortName>
        <ecNumber evidence="9 10">5.4.2.12</ecNumber>
    </recommendedName>
</protein>
<dbReference type="NCBIfam" id="TIGR01307">
    <property type="entry name" value="pgm_bpd_ind"/>
    <property type="match status" value="1"/>
</dbReference>
<dbReference type="GO" id="GO:0030145">
    <property type="term" value="F:manganese ion binding"/>
    <property type="evidence" value="ECO:0007669"/>
    <property type="project" value="UniProtKB-UniRule"/>
</dbReference>
<dbReference type="FunFam" id="3.40.1450.10:FF:000002">
    <property type="entry name" value="2,3-bisphosphoglycerate-independent phosphoglycerate mutase"/>
    <property type="match status" value="1"/>
</dbReference>
<feature type="binding site" evidence="9 13">
    <location>
        <position position="397"/>
    </location>
    <ligand>
        <name>Mn(2+)</name>
        <dbReference type="ChEBI" id="CHEBI:29035"/>
        <label>1</label>
    </ligand>
</feature>
<dbReference type="SUPFAM" id="SSF53649">
    <property type="entry name" value="Alkaline phosphatase-like"/>
    <property type="match status" value="1"/>
</dbReference>
<dbReference type="EC" id="5.4.2.12" evidence="9 10"/>
<comment type="pathway">
    <text evidence="3 9">Carbohydrate degradation; glycolysis; pyruvate from D-glyceraldehyde 3-phosphate: step 3/5.</text>
</comment>
<comment type="catalytic activity">
    <reaction evidence="1 9">
        <text>(2R)-2-phosphoglycerate = (2R)-3-phosphoglycerate</text>
        <dbReference type="Rhea" id="RHEA:15901"/>
        <dbReference type="ChEBI" id="CHEBI:58272"/>
        <dbReference type="ChEBI" id="CHEBI:58289"/>
        <dbReference type="EC" id="5.4.2.12"/>
    </reaction>
</comment>
<dbReference type="Gene3D" id="3.40.720.10">
    <property type="entry name" value="Alkaline Phosphatase, subunit A"/>
    <property type="match status" value="1"/>
</dbReference>
<feature type="binding site" evidence="9 13">
    <location>
        <position position="453"/>
    </location>
    <ligand>
        <name>Mn(2+)</name>
        <dbReference type="ChEBI" id="CHEBI:29035"/>
        <label>1</label>
    </ligand>
</feature>
<dbReference type="Pfam" id="PF01676">
    <property type="entry name" value="Metalloenzyme"/>
    <property type="match status" value="1"/>
</dbReference>
<feature type="binding site" evidence="9 13">
    <location>
        <position position="393"/>
    </location>
    <ligand>
        <name>Mn(2+)</name>
        <dbReference type="ChEBI" id="CHEBI:29035"/>
        <label>1</label>
    </ligand>
</feature>
<reference evidence="17" key="1">
    <citation type="submission" date="2017-09" db="EMBL/GenBank/DDBJ databases">
        <title>Depth-based differentiation of microbial function through sediment-hosted aquifers and enrichment of novel symbionts in the deep terrestrial subsurface.</title>
        <authorList>
            <person name="Probst A.J."/>
            <person name="Ladd B."/>
            <person name="Jarett J.K."/>
            <person name="Geller-Mcgrath D.E."/>
            <person name="Sieber C.M.K."/>
            <person name="Emerson J.B."/>
            <person name="Anantharaman K."/>
            <person name="Thomas B.C."/>
            <person name="Malmstrom R."/>
            <person name="Stieglmeier M."/>
            <person name="Klingl A."/>
            <person name="Woyke T."/>
            <person name="Ryan C.M."/>
            <person name="Banfield J.F."/>
        </authorList>
    </citation>
    <scope>NUCLEOTIDE SEQUENCE [LARGE SCALE GENOMIC DNA]</scope>
</reference>
<evidence type="ECO:0000259" key="15">
    <source>
        <dbReference type="Pfam" id="PF06415"/>
    </source>
</evidence>
<name>A0A2M7K1H0_9BACT</name>
<dbReference type="InterPro" id="IPR017850">
    <property type="entry name" value="Alkaline_phosphatase_core_sf"/>
</dbReference>
<sequence>MKKVLFIIMDGWGLSPLKEGNATYLAKTPNLDWVYDNYPKTSISASGLDAGVTPGEVGNSEVGHLNLGSGRVVWENLPRIDQAIEKGSFFQNQSLLKVAEHVKAGDSSLHLVGLCSLGGVHSTLNHLYALLKFAHDKEIEKVYIHMITDGRDTAPQVAKDDVEQIKNKISEIGVGKIATIIGRFYAMDRDKHFERISKAYNLWVKGEGDKYSDPKEGILANYKASADDEKLGACLIDEQGIIKAGDGIIFFNFRSDRMRQILETFESDSFSEFQRQKVENLSMVTMTSYFDNQLSPVIFPPLNMSNILADVIEDAGFSQCHIAETEKYAHVTYFFNGGEEKPHKHEDQVLVPSPRVESYATVPGMSAAAVKDKVIEALSKTYQFILVNFANGDMVGHTGNLEATVAAVEAVDNCIGEILTTATSKEFTVIITADHGNCEVMINPIDKKINKEHTTSPVPFVLLDLAERPFTPQGGTGFNHETLLEYSSNPTTGILADVAPTILSIMGVPKPEEMGGIDLSALI</sequence>
<evidence type="ECO:0000256" key="5">
    <source>
        <dbReference type="ARBA" id="ARBA00022723"/>
    </source>
</evidence>
<proteinExistence type="inferred from homology"/>
<comment type="caution">
    <text evidence="16">The sequence shown here is derived from an EMBL/GenBank/DDBJ whole genome shotgun (WGS) entry which is preliminary data.</text>
</comment>
<feature type="binding site" evidence="9 13">
    <location>
        <position position="60"/>
    </location>
    <ligand>
        <name>Mn(2+)</name>
        <dbReference type="ChEBI" id="CHEBI:29035"/>
        <label>2</label>
    </ligand>
</feature>
<keyword evidence="7 9" id="KW-0464">Manganese</keyword>
<evidence type="ECO:0000256" key="10">
    <source>
        <dbReference type="NCBIfam" id="TIGR01307"/>
    </source>
</evidence>
<feature type="binding site" evidence="9 12">
    <location>
        <position position="327"/>
    </location>
    <ligand>
        <name>substrate</name>
    </ligand>
</feature>
<comment type="function">
    <text evidence="2 9">Catalyzes the interconversion of 2-phosphoglycerate and 3-phosphoglycerate.</text>
</comment>
<dbReference type="PIRSF" id="PIRSF001492">
    <property type="entry name" value="IPGAM"/>
    <property type="match status" value="1"/>
</dbReference>
<feature type="binding site" evidence="9 12">
    <location>
        <position position="121"/>
    </location>
    <ligand>
        <name>substrate</name>
    </ligand>
</feature>
<dbReference type="InterPro" id="IPR006124">
    <property type="entry name" value="Metalloenzyme"/>
</dbReference>
<dbReference type="EMBL" id="PFIK01000037">
    <property type="protein sequence ID" value="PIX30070.1"/>
    <property type="molecule type" value="Genomic_DNA"/>
</dbReference>
<evidence type="ECO:0000313" key="16">
    <source>
        <dbReference type="EMBL" id="PIX30070.1"/>
    </source>
</evidence>
<dbReference type="InterPro" id="IPR011258">
    <property type="entry name" value="BPG-indep_PGM_N"/>
</dbReference>
<dbReference type="GO" id="GO:0006096">
    <property type="term" value="P:glycolytic process"/>
    <property type="evidence" value="ECO:0007669"/>
    <property type="project" value="UniProtKB-UniRule"/>
</dbReference>
<dbReference type="SUPFAM" id="SSF64158">
    <property type="entry name" value="2,3-Bisphosphoglycerate-independent phosphoglycerate mutase, substrate-binding domain"/>
    <property type="match status" value="1"/>
</dbReference>
<evidence type="ECO:0000256" key="4">
    <source>
        <dbReference type="ARBA" id="ARBA00008819"/>
    </source>
</evidence>
<dbReference type="UniPathway" id="UPA00109">
    <property type="reaction ID" value="UER00186"/>
</dbReference>
<evidence type="ECO:0000256" key="8">
    <source>
        <dbReference type="ARBA" id="ARBA00023235"/>
    </source>
</evidence>
<keyword evidence="8 9" id="KW-0413">Isomerase</keyword>
<keyword evidence="5 9" id="KW-0479">Metal-binding</keyword>
<comment type="cofactor">
    <cofactor evidence="9">
        <name>Mn(2+)</name>
        <dbReference type="ChEBI" id="CHEBI:29035"/>
    </cofactor>
    <text evidence="9">Binds 2 manganese ions per subunit.</text>
</comment>
<dbReference type="CDD" id="cd16010">
    <property type="entry name" value="iPGM"/>
    <property type="match status" value="1"/>
</dbReference>
<evidence type="ECO:0000256" key="3">
    <source>
        <dbReference type="ARBA" id="ARBA00004798"/>
    </source>
</evidence>
<evidence type="ECO:0000256" key="7">
    <source>
        <dbReference type="ARBA" id="ARBA00023211"/>
    </source>
</evidence>
<dbReference type="InterPro" id="IPR005995">
    <property type="entry name" value="Pgm_bpd_ind"/>
</dbReference>
<comment type="similarity">
    <text evidence="4 9">Belongs to the BPG-independent phosphoglycerate mutase family.</text>
</comment>
<evidence type="ECO:0000256" key="9">
    <source>
        <dbReference type="HAMAP-Rule" id="MF_01038"/>
    </source>
</evidence>
<feature type="binding site" evidence="9 13">
    <location>
        <position position="10"/>
    </location>
    <ligand>
        <name>Mn(2+)</name>
        <dbReference type="ChEBI" id="CHEBI:29035"/>
        <label>2</label>
    </ligand>
</feature>
<dbReference type="Pfam" id="PF06415">
    <property type="entry name" value="iPGM_N"/>
    <property type="match status" value="1"/>
</dbReference>
<feature type="binding site" evidence="9 12">
    <location>
        <begin position="254"/>
        <end position="257"/>
    </location>
    <ligand>
        <name>substrate</name>
    </ligand>
</feature>
<feature type="domain" description="Metalloenzyme" evidence="14">
    <location>
        <begin position="2"/>
        <end position="509"/>
    </location>
</feature>
<organism evidence="16 17">
    <name type="scientific">Candidatus Berkelbacteria bacterium CG_4_8_14_3_um_filter_42_13</name>
    <dbReference type="NCBI Taxonomy" id="1974505"/>
    <lineage>
        <taxon>Bacteria</taxon>
        <taxon>Candidatus Berkelbacteria</taxon>
    </lineage>
</organism>
<dbReference type="Proteomes" id="UP000229924">
    <property type="component" value="Unassembled WGS sequence"/>
</dbReference>
<evidence type="ECO:0000313" key="17">
    <source>
        <dbReference type="Proteomes" id="UP000229924"/>
    </source>
</evidence>
<evidence type="ECO:0000256" key="13">
    <source>
        <dbReference type="PIRSR" id="PIRSR001492-3"/>
    </source>
</evidence>
<dbReference type="PANTHER" id="PTHR31637">
    <property type="entry name" value="2,3-BISPHOSPHOGLYCERATE-INDEPENDENT PHOSPHOGLYCERATE MUTASE"/>
    <property type="match status" value="1"/>
</dbReference>
<dbReference type="Gene3D" id="3.40.1450.10">
    <property type="entry name" value="BPG-independent phosphoglycerate mutase, domain B"/>
    <property type="match status" value="1"/>
</dbReference>
<comment type="subunit">
    <text evidence="9">Monomer.</text>
</comment>
<evidence type="ECO:0000259" key="14">
    <source>
        <dbReference type="Pfam" id="PF01676"/>
    </source>
</evidence>
<dbReference type="GO" id="GO:0005829">
    <property type="term" value="C:cytosol"/>
    <property type="evidence" value="ECO:0007669"/>
    <property type="project" value="TreeGrafter"/>
</dbReference>
<gene>
    <name evidence="9" type="primary">gpmI</name>
    <name evidence="16" type="ORF">COZ63_01685</name>
</gene>
<feature type="binding site" evidence="9 12">
    <location>
        <position position="183"/>
    </location>
    <ligand>
        <name>substrate</name>
    </ligand>
</feature>
<evidence type="ECO:0000256" key="1">
    <source>
        <dbReference type="ARBA" id="ARBA00000370"/>
    </source>
</evidence>
<evidence type="ECO:0000256" key="6">
    <source>
        <dbReference type="ARBA" id="ARBA00023152"/>
    </source>
</evidence>